<proteinExistence type="predicted"/>
<comment type="caution">
    <text evidence="1">The sequence shown here is derived from an EMBL/GenBank/DDBJ whole genome shotgun (WGS) entry which is preliminary data.</text>
</comment>
<dbReference type="Proteomes" id="UP000703893">
    <property type="component" value="Unassembled WGS sequence"/>
</dbReference>
<protein>
    <submittedName>
        <fullName evidence="1">Uncharacterized protein</fullName>
    </submittedName>
</protein>
<evidence type="ECO:0000313" key="1">
    <source>
        <dbReference type="EMBL" id="MBM3274833.1"/>
    </source>
</evidence>
<dbReference type="EMBL" id="VGJX01000344">
    <property type="protein sequence ID" value="MBM3274833.1"/>
    <property type="molecule type" value="Genomic_DNA"/>
</dbReference>
<dbReference type="AlphaFoldDB" id="A0A938BN03"/>
<accession>A0A938BN03</accession>
<sequence>MDTGKAGGVPEVLWDLWEAIRFGVHLGLSDRAVRMQYFELLRRDAPHPVPRIGTAANVLDGAAARQAVYVTMELAPRGPKGRRGLQGLWMRIDVFGREGYRRTFYPFWRDAEVFHD</sequence>
<gene>
    <name evidence="1" type="ORF">FJZ00_06750</name>
</gene>
<feature type="non-terminal residue" evidence="1">
    <location>
        <position position="116"/>
    </location>
</feature>
<evidence type="ECO:0000313" key="2">
    <source>
        <dbReference type="Proteomes" id="UP000703893"/>
    </source>
</evidence>
<reference evidence="1 2" key="1">
    <citation type="submission" date="2019-03" db="EMBL/GenBank/DDBJ databases">
        <title>Lake Tanganyika Metagenome-Assembled Genomes (MAGs).</title>
        <authorList>
            <person name="Tran P."/>
        </authorList>
    </citation>
    <scope>NUCLEOTIDE SEQUENCE [LARGE SCALE GENOMIC DNA]</scope>
    <source>
        <strain evidence="1">K_DeepCast_65m_m2_236</strain>
    </source>
</reference>
<name>A0A938BN03_9BACT</name>
<organism evidence="1 2">
    <name type="scientific">Candidatus Tanganyikabacteria bacterium</name>
    <dbReference type="NCBI Taxonomy" id="2961651"/>
    <lineage>
        <taxon>Bacteria</taxon>
        <taxon>Bacillati</taxon>
        <taxon>Candidatus Sericytochromatia</taxon>
        <taxon>Candidatus Tanganyikabacteria</taxon>
    </lineage>
</organism>